<dbReference type="Proteomes" id="UP000604001">
    <property type="component" value="Unassembled WGS sequence"/>
</dbReference>
<gene>
    <name evidence="3" type="ORF">H7344_16490</name>
</gene>
<accession>A0ABR6UC06</accession>
<evidence type="ECO:0000313" key="3">
    <source>
        <dbReference type="EMBL" id="MBC2961895.1"/>
    </source>
</evidence>
<name>A0ABR6UC06_9ACTN</name>
<keyword evidence="2" id="KW-0472">Membrane</keyword>
<keyword evidence="2" id="KW-0812">Transmembrane</keyword>
<reference evidence="3 4" key="1">
    <citation type="submission" date="2020-08" db="EMBL/GenBank/DDBJ databases">
        <title>novel species in genus Nocardioides.</title>
        <authorList>
            <person name="Zhang G."/>
        </authorList>
    </citation>
    <scope>NUCLEOTIDE SEQUENCE [LARGE SCALE GENOMIC DNA]</scope>
    <source>
        <strain evidence="3 4">SC8A-24</strain>
    </source>
</reference>
<proteinExistence type="predicted"/>
<keyword evidence="2" id="KW-1133">Transmembrane helix</keyword>
<evidence type="ECO:0000256" key="1">
    <source>
        <dbReference type="SAM" id="MobiDB-lite"/>
    </source>
</evidence>
<evidence type="ECO:0000313" key="4">
    <source>
        <dbReference type="Proteomes" id="UP000604001"/>
    </source>
</evidence>
<comment type="caution">
    <text evidence="3">The sequence shown here is derived from an EMBL/GenBank/DDBJ whole genome shotgun (WGS) entry which is preliminary data.</text>
</comment>
<protein>
    <submittedName>
        <fullName evidence="3">Uncharacterized protein</fullName>
    </submittedName>
</protein>
<evidence type="ECO:0000256" key="2">
    <source>
        <dbReference type="SAM" id="Phobius"/>
    </source>
</evidence>
<feature type="transmembrane region" description="Helical" evidence="2">
    <location>
        <begin position="20"/>
        <end position="38"/>
    </location>
</feature>
<dbReference type="RefSeq" id="WP_186347096.1">
    <property type="nucleotide sequence ID" value="NZ_BMMR01000010.1"/>
</dbReference>
<keyword evidence="4" id="KW-1185">Reference proteome</keyword>
<organism evidence="3 4">
    <name type="scientific">Nocardioides deserti</name>
    <dbReference type="NCBI Taxonomy" id="1588644"/>
    <lineage>
        <taxon>Bacteria</taxon>
        <taxon>Bacillati</taxon>
        <taxon>Actinomycetota</taxon>
        <taxon>Actinomycetes</taxon>
        <taxon>Propionibacteriales</taxon>
        <taxon>Nocardioidaceae</taxon>
        <taxon>Nocardioides</taxon>
    </lineage>
</organism>
<feature type="region of interest" description="Disordered" evidence="1">
    <location>
        <begin position="41"/>
        <end position="64"/>
    </location>
</feature>
<sequence length="64" mass="6794">MQVHDRSGERRRFSTRWSVIAFVVLALVVAAVVIAWQMQGTPPGQTDVGMPPPAPAGTGPAPRA</sequence>
<dbReference type="EMBL" id="JACMYC010000013">
    <property type="protein sequence ID" value="MBC2961895.1"/>
    <property type="molecule type" value="Genomic_DNA"/>
</dbReference>